<dbReference type="InterPro" id="IPR018357">
    <property type="entry name" value="Hexapep_transf_CS"/>
</dbReference>
<dbReference type="PANTHER" id="PTHR43300:SF11">
    <property type="entry name" value="ACETYLTRANSFERASE RV3034C-RELATED"/>
    <property type="match status" value="1"/>
</dbReference>
<dbReference type="InterPro" id="IPR050179">
    <property type="entry name" value="Trans_hexapeptide_repeat"/>
</dbReference>
<dbReference type="EMBL" id="JAERSE020000005">
    <property type="protein sequence ID" value="MCA6069105.1"/>
    <property type="molecule type" value="Genomic_DNA"/>
</dbReference>
<sequence length="227" mass="25414">MKKLYKIIIYYCNDILNDLKQTGNVANWRLKNKHNKTIIKKSVKNANLITVGNHSYGILDVLTFGNPAEKLVIGSYVSIAENVTFILGGNHQINSFSTYPLQAFFFENTNFDDTQTKGPIIIEDEVWIGSNVLILSGVTVGKGSIVAAGSVVTKNIEPFTIVGGNPAKFIKYRIPKELIDERLKVDIQNIPFELLSRTELDVFYNSLTSESLDKIKNLIVSKEQNDN</sequence>
<evidence type="ECO:0000256" key="2">
    <source>
        <dbReference type="ARBA" id="ARBA00022679"/>
    </source>
</evidence>
<dbReference type="Gene3D" id="2.160.10.10">
    <property type="entry name" value="Hexapeptide repeat proteins"/>
    <property type="match status" value="1"/>
</dbReference>
<evidence type="ECO:0000256" key="1">
    <source>
        <dbReference type="ARBA" id="ARBA00007274"/>
    </source>
</evidence>
<reference evidence="5 6" key="1">
    <citation type="submission" date="2021-09" db="EMBL/GenBank/DDBJ databases">
        <title>Genome sequencing and assembly of Chryseobacterium sp. RG1.</title>
        <authorList>
            <person name="Chhetri G."/>
        </authorList>
    </citation>
    <scope>NUCLEOTIDE SEQUENCE [LARGE SCALE GENOMIC DNA]</scope>
    <source>
        <strain evidence="5 6">RG1</strain>
    </source>
</reference>
<gene>
    <name evidence="5" type="ORF">JI747_018215</name>
</gene>
<name>A0ABS8A843_9FLAO</name>
<dbReference type="PANTHER" id="PTHR43300">
    <property type="entry name" value="ACETYLTRANSFERASE"/>
    <property type="match status" value="1"/>
</dbReference>
<evidence type="ECO:0000313" key="6">
    <source>
        <dbReference type="Proteomes" id="UP000618240"/>
    </source>
</evidence>
<dbReference type="CDD" id="cd03349">
    <property type="entry name" value="LbH_XAT"/>
    <property type="match status" value="1"/>
</dbReference>
<dbReference type="Proteomes" id="UP000618240">
    <property type="component" value="Unassembled WGS sequence"/>
</dbReference>
<dbReference type="SUPFAM" id="SSF51161">
    <property type="entry name" value="Trimeric LpxA-like enzymes"/>
    <property type="match status" value="1"/>
</dbReference>
<dbReference type="PROSITE" id="PS00101">
    <property type="entry name" value="HEXAPEP_TRANSFERASES"/>
    <property type="match status" value="1"/>
</dbReference>
<dbReference type="Pfam" id="PF14602">
    <property type="entry name" value="Hexapep_2"/>
    <property type="match status" value="1"/>
</dbReference>
<evidence type="ECO:0000313" key="5">
    <source>
        <dbReference type="EMBL" id="MCA6069105.1"/>
    </source>
</evidence>
<comment type="similarity">
    <text evidence="1">Belongs to the transferase hexapeptide repeat family.</text>
</comment>
<evidence type="ECO:0000256" key="4">
    <source>
        <dbReference type="ARBA" id="ARBA00023315"/>
    </source>
</evidence>
<protein>
    <submittedName>
        <fullName evidence="5">CatB-related O-acetyltransferase</fullName>
    </submittedName>
</protein>
<dbReference type="InterPro" id="IPR011004">
    <property type="entry name" value="Trimer_LpxA-like_sf"/>
</dbReference>
<accession>A0ABS8A843</accession>
<keyword evidence="3" id="KW-0677">Repeat</keyword>
<evidence type="ECO:0000256" key="3">
    <source>
        <dbReference type="ARBA" id="ARBA00022737"/>
    </source>
</evidence>
<keyword evidence="6" id="KW-1185">Reference proteome</keyword>
<keyword evidence="4" id="KW-0012">Acyltransferase</keyword>
<keyword evidence="2" id="KW-0808">Transferase</keyword>
<dbReference type="InterPro" id="IPR001451">
    <property type="entry name" value="Hexapep"/>
</dbReference>
<dbReference type="RefSeq" id="WP_225690294.1">
    <property type="nucleotide sequence ID" value="NZ_JAERSE020000005.1"/>
</dbReference>
<organism evidence="5 6">
    <name type="scientific">Chryseobacterium tagetis</name>
    <dbReference type="NCBI Taxonomy" id="2801334"/>
    <lineage>
        <taxon>Bacteria</taxon>
        <taxon>Pseudomonadati</taxon>
        <taxon>Bacteroidota</taxon>
        <taxon>Flavobacteriia</taxon>
        <taxon>Flavobacteriales</taxon>
        <taxon>Weeksellaceae</taxon>
        <taxon>Chryseobacterium group</taxon>
        <taxon>Chryseobacterium</taxon>
    </lineage>
</organism>
<proteinExistence type="inferred from homology"/>
<comment type="caution">
    <text evidence="5">The sequence shown here is derived from an EMBL/GenBank/DDBJ whole genome shotgun (WGS) entry which is preliminary data.</text>
</comment>